<gene>
    <name evidence="2" type="ORF">GTP77_11480</name>
</gene>
<comment type="caution">
    <text evidence="2">The sequence shown here is derived from an EMBL/GenBank/DDBJ whole genome shotgun (WGS) entry which is preliminary data.</text>
</comment>
<keyword evidence="3" id="KW-1185">Reference proteome</keyword>
<proteinExistence type="predicted"/>
<evidence type="ECO:0000259" key="1">
    <source>
        <dbReference type="Pfam" id="PF08808"/>
    </source>
</evidence>
<reference evidence="2 3" key="1">
    <citation type="submission" date="2019-12" db="EMBL/GenBank/DDBJ databases">
        <title>Novel species isolated from a subtropical stream in China.</title>
        <authorList>
            <person name="Lu H."/>
        </authorList>
    </citation>
    <scope>NUCLEOTIDE SEQUENCE [LARGE SCALE GENOMIC DNA]</scope>
    <source>
        <strain evidence="2 3">FT127W</strain>
    </source>
</reference>
<dbReference type="RefSeq" id="WP_161072297.1">
    <property type="nucleotide sequence ID" value="NZ_WWCU01000010.1"/>
</dbReference>
<dbReference type="Pfam" id="PF08808">
    <property type="entry name" value="RES"/>
    <property type="match status" value="1"/>
</dbReference>
<protein>
    <submittedName>
        <fullName evidence="2">RES domain-containing protein</fullName>
    </submittedName>
</protein>
<dbReference type="EMBL" id="WWCU01000010">
    <property type="protein sequence ID" value="MYN07957.1"/>
    <property type="molecule type" value="Genomic_DNA"/>
</dbReference>
<name>A0A7X4HCA5_9BURK</name>
<dbReference type="AlphaFoldDB" id="A0A7X4HCA5"/>
<sequence>MSYPTDAVAIPPAIAAQLPPRDLLREVLASYIVEIPAGCELVRAAWNTPSIWPHAVMRTYRFGPPDSMKTGAGFPFFWIYTAETAYTAVWEAQFCKNPATHPGRFVIEAGAENGLIANLSFSQPLQLFDLSGVAASRLGIYDHLRSPDYIWCQWLGFELDQILAELGGQVHGFIYPSRRHPGARAYAISSHVQSVLARVMATKVQQFSEARIFAELLADPCHIARNLL</sequence>
<evidence type="ECO:0000313" key="2">
    <source>
        <dbReference type="EMBL" id="MYN07957.1"/>
    </source>
</evidence>
<evidence type="ECO:0000313" key="3">
    <source>
        <dbReference type="Proteomes" id="UP000450676"/>
    </source>
</evidence>
<dbReference type="Proteomes" id="UP000450676">
    <property type="component" value="Unassembled WGS sequence"/>
</dbReference>
<feature type="domain" description="RES" evidence="1">
    <location>
        <begin position="73"/>
        <end position="190"/>
    </location>
</feature>
<organism evidence="2 3">
    <name type="scientific">Pseudoduganella aquatica</name>
    <dbReference type="NCBI Taxonomy" id="2660641"/>
    <lineage>
        <taxon>Bacteria</taxon>
        <taxon>Pseudomonadati</taxon>
        <taxon>Pseudomonadota</taxon>
        <taxon>Betaproteobacteria</taxon>
        <taxon>Burkholderiales</taxon>
        <taxon>Oxalobacteraceae</taxon>
        <taxon>Telluria group</taxon>
        <taxon>Pseudoduganella</taxon>
    </lineage>
</organism>
<accession>A0A7X4HCA5</accession>
<dbReference type="InterPro" id="IPR014914">
    <property type="entry name" value="RES_dom"/>
</dbReference>